<dbReference type="Pfam" id="PF00615">
    <property type="entry name" value="RGS"/>
    <property type="match status" value="1"/>
</dbReference>
<dbReference type="AlphaFoldDB" id="A0A3R6VNC6"/>
<evidence type="ECO:0000313" key="3">
    <source>
        <dbReference type="Proteomes" id="UP000285060"/>
    </source>
</evidence>
<dbReference type="VEuPathDB" id="FungiDB:H310_13713"/>
<sequence length="802" mass="90675">MRRGMATKDAVYIVLDGLIGTTHDRILYTYINQQGWEPVYSILADIQKYTTLPDRATRQAHAEYMVQTFLANPDPVVVSHLHLTDDEGSPGVVFQSVLDAVADNTCTLDMWSSLESRLKRSLDWTGFFRSDMFGDLCNAIRERHPMTLHDVLGDCDATRIRYLELYLREFHHPGDVSNLLFWVDVQTTFLPLVSQPASSASSSFSMARFEEIQSTVRRIFNAYLADNATNPSGATAGAVSDDTKKDVLARILLYQGEPFSPPRYATLFKAAQDHVWRWLTAKIMPNFQNSMLYIQWMVEVERVQADPYLHKAYQAVAPVHPMLHQPFKQPKGTLLIPAFVGMPVWPNDARQVDVGRLFRNLQLQTTAPPAATDGVLLESPHDQGLKTSALTFLEALFGRVMDFVRSYPNDIDLGRHKPAIPLEGPDGSTCSHFAVFDVDGFLAAHMELGCRDFFRQVFATELFTPPPVRAYVPTAVLISHVDTKPIRFSIHLRCVDDGIFTYFVQCNQFPFRKYLHLTIKMARELLRRLQASPEKHDVGHLQLPHPILARLLVGRRDSAHLVHGFLQVVFDSPRILADPVLHDAFGLTASEADTLLEITFLMQVWRQRDAHHRHKALCRVRCIVHEMQRHDWEYATMICRFLHHQQACDCNHPLRLPLLVYDHDMEFHVGLPHHTSRIHRPVRIRRAVPTCATHGDMPSSPLIDVLTAERDNDAAASTTVFHQLGLPGLVFGLTDIRANSMSLERHQFVITAVDNTDFTFFLGSGTAITRRQGAPSTYSFVVHPGHDVVLIVSMSIALALLG</sequence>
<dbReference type="Gene3D" id="1.10.167.10">
    <property type="entry name" value="Regulator of G-protein Signalling 4, domain 2"/>
    <property type="match status" value="1"/>
</dbReference>
<evidence type="ECO:0000259" key="1">
    <source>
        <dbReference type="PROSITE" id="PS50132"/>
    </source>
</evidence>
<dbReference type="EMBL" id="QUSY01000247">
    <property type="protein sequence ID" value="RHY31066.1"/>
    <property type="molecule type" value="Genomic_DNA"/>
</dbReference>
<feature type="domain" description="RGS" evidence="1">
    <location>
        <begin position="178"/>
        <end position="297"/>
    </location>
</feature>
<reference evidence="2 3" key="1">
    <citation type="submission" date="2018-08" db="EMBL/GenBank/DDBJ databases">
        <title>Aphanomyces genome sequencing and annotation.</title>
        <authorList>
            <person name="Minardi D."/>
            <person name="Oidtmann B."/>
            <person name="Van Der Giezen M."/>
            <person name="Studholme D.J."/>
        </authorList>
    </citation>
    <scope>NUCLEOTIDE SEQUENCE [LARGE SCALE GENOMIC DNA]</scope>
    <source>
        <strain evidence="2 3">NJM0002</strain>
    </source>
</reference>
<organism evidence="2 3">
    <name type="scientific">Aphanomyces invadans</name>
    <dbReference type="NCBI Taxonomy" id="157072"/>
    <lineage>
        <taxon>Eukaryota</taxon>
        <taxon>Sar</taxon>
        <taxon>Stramenopiles</taxon>
        <taxon>Oomycota</taxon>
        <taxon>Saprolegniomycetes</taxon>
        <taxon>Saprolegniales</taxon>
        <taxon>Verrucalvaceae</taxon>
        <taxon>Aphanomyces</taxon>
    </lineage>
</organism>
<dbReference type="InterPro" id="IPR016137">
    <property type="entry name" value="RGS"/>
</dbReference>
<accession>A0A3R6VNC6</accession>
<dbReference type="PROSITE" id="PS50132">
    <property type="entry name" value="RGS"/>
    <property type="match status" value="1"/>
</dbReference>
<evidence type="ECO:0000313" key="2">
    <source>
        <dbReference type="EMBL" id="RHY31066.1"/>
    </source>
</evidence>
<gene>
    <name evidence="2" type="ORF">DYB32_003785</name>
</gene>
<comment type="caution">
    <text evidence="2">The sequence shown here is derived from an EMBL/GenBank/DDBJ whole genome shotgun (WGS) entry which is preliminary data.</text>
</comment>
<dbReference type="Proteomes" id="UP000285060">
    <property type="component" value="Unassembled WGS sequence"/>
</dbReference>
<dbReference type="InterPro" id="IPR036305">
    <property type="entry name" value="RGS_sf"/>
</dbReference>
<proteinExistence type="predicted"/>
<keyword evidence="3" id="KW-1185">Reference proteome</keyword>
<dbReference type="VEuPathDB" id="FungiDB:H310_13712"/>
<dbReference type="VEuPathDB" id="FungiDB:H310_13714"/>
<dbReference type="InterPro" id="IPR044926">
    <property type="entry name" value="RGS_subdomain_2"/>
</dbReference>
<protein>
    <recommendedName>
        <fullName evidence="1">RGS domain-containing protein</fullName>
    </recommendedName>
</protein>
<dbReference type="SUPFAM" id="SSF48097">
    <property type="entry name" value="Regulator of G-protein signaling, RGS"/>
    <property type="match status" value="1"/>
</dbReference>
<name>A0A3R6VNC6_9STRA</name>